<dbReference type="Proteomes" id="UP000326912">
    <property type="component" value="Unassembled WGS sequence"/>
</dbReference>
<dbReference type="Gene3D" id="1.20.1250.20">
    <property type="entry name" value="MFS general substrate transporter like domains"/>
    <property type="match status" value="1"/>
</dbReference>
<dbReference type="Pfam" id="PF07690">
    <property type="entry name" value="MFS_1"/>
    <property type="match status" value="1"/>
</dbReference>
<keyword evidence="2 5" id="KW-0812">Transmembrane</keyword>
<accession>A0A5J4KN83</accession>
<evidence type="ECO:0000256" key="1">
    <source>
        <dbReference type="ARBA" id="ARBA00004651"/>
    </source>
</evidence>
<evidence type="ECO:0000259" key="6">
    <source>
        <dbReference type="PROSITE" id="PS50850"/>
    </source>
</evidence>
<evidence type="ECO:0000256" key="2">
    <source>
        <dbReference type="ARBA" id="ARBA00022692"/>
    </source>
</evidence>
<feature type="transmembrane region" description="Helical" evidence="5">
    <location>
        <begin position="92"/>
        <end position="112"/>
    </location>
</feature>
<comment type="subcellular location">
    <subcellularLocation>
        <location evidence="1">Cell membrane</location>
        <topology evidence="1">Multi-pass membrane protein</topology>
    </subcellularLocation>
</comment>
<reference evidence="7 8" key="1">
    <citation type="submission" date="2019-10" db="EMBL/GenBank/DDBJ databases">
        <title>Dictyobacter vulcani sp. nov., within the class Ktedonobacteria, isolated from soil of volcanic Mt. Zao.</title>
        <authorList>
            <person name="Zheng Y."/>
            <person name="Wang C.M."/>
            <person name="Sakai Y."/>
            <person name="Abe K."/>
            <person name="Yokota A."/>
            <person name="Yabe S."/>
        </authorList>
    </citation>
    <scope>NUCLEOTIDE SEQUENCE [LARGE SCALE GENOMIC DNA]</scope>
    <source>
        <strain evidence="7 8">W12</strain>
    </source>
</reference>
<dbReference type="PANTHER" id="PTHR23514">
    <property type="entry name" value="BYPASS OF STOP CODON PROTEIN 6"/>
    <property type="match status" value="1"/>
</dbReference>
<feature type="domain" description="Major facilitator superfamily (MFS) profile" evidence="6">
    <location>
        <begin position="1"/>
        <end position="166"/>
    </location>
</feature>
<dbReference type="EMBL" id="BKZW01000001">
    <property type="protein sequence ID" value="GER89325.1"/>
    <property type="molecule type" value="Genomic_DNA"/>
</dbReference>
<keyword evidence="8" id="KW-1185">Reference proteome</keyword>
<feature type="transmembrane region" description="Helical" evidence="5">
    <location>
        <begin position="6"/>
        <end position="24"/>
    </location>
</feature>
<dbReference type="RefSeq" id="WP_151757098.1">
    <property type="nucleotide sequence ID" value="NZ_BKZW01000001.1"/>
</dbReference>
<gene>
    <name evidence="7" type="ORF">KDW_34870</name>
</gene>
<feature type="transmembrane region" description="Helical" evidence="5">
    <location>
        <begin position="31"/>
        <end position="54"/>
    </location>
</feature>
<dbReference type="AlphaFoldDB" id="A0A5J4KN83"/>
<dbReference type="SUPFAM" id="SSF103473">
    <property type="entry name" value="MFS general substrate transporter"/>
    <property type="match status" value="1"/>
</dbReference>
<comment type="caution">
    <text evidence="7">The sequence shown here is derived from an EMBL/GenBank/DDBJ whole genome shotgun (WGS) entry which is preliminary data.</text>
</comment>
<sequence length="166" mass="16669">MPARTAAAGFAVFSLCMAIGRGIGDYLAARFGSAVLISLGGLLSAGGLGLGLIFAWTPVVIIGLGLIGLGLAVLFPLVLSAAGQNFPGNSEVALATVSTCGYLGFLVGPPLIGFVADGFGLRTALGFVVLLGLVIFALSWLIRSVRLTPDETASVAMSDETAAPLS</sequence>
<dbReference type="InterPro" id="IPR051788">
    <property type="entry name" value="MFS_Transporter"/>
</dbReference>
<keyword evidence="3 5" id="KW-1133">Transmembrane helix</keyword>
<dbReference type="GO" id="GO:0022857">
    <property type="term" value="F:transmembrane transporter activity"/>
    <property type="evidence" value="ECO:0007669"/>
    <property type="project" value="InterPro"/>
</dbReference>
<dbReference type="InterPro" id="IPR020846">
    <property type="entry name" value="MFS_dom"/>
</dbReference>
<name>A0A5J4KN83_9CHLR</name>
<dbReference type="PANTHER" id="PTHR23514:SF13">
    <property type="entry name" value="INNER MEMBRANE PROTEIN YBJJ"/>
    <property type="match status" value="1"/>
</dbReference>
<dbReference type="InterPro" id="IPR011701">
    <property type="entry name" value="MFS"/>
</dbReference>
<evidence type="ECO:0000256" key="3">
    <source>
        <dbReference type="ARBA" id="ARBA00022989"/>
    </source>
</evidence>
<evidence type="ECO:0000313" key="7">
    <source>
        <dbReference type="EMBL" id="GER89325.1"/>
    </source>
</evidence>
<feature type="transmembrane region" description="Helical" evidence="5">
    <location>
        <begin position="60"/>
        <end position="80"/>
    </location>
</feature>
<dbReference type="GO" id="GO:0005886">
    <property type="term" value="C:plasma membrane"/>
    <property type="evidence" value="ECO:0007669"/>
    <property type="project" value="UniProtKB-SubCell"/>
</dbReference>
<dbReference type="PROSITE" id="PS50850">
    <property type="entry name" value="MFS"/>
    <property type="match status" value="1"/>
</dbReference>
<evidence type="ECO:0000313" key="8">
    <source>
        <dbReference type="Proteomes" id="UP000326912"/>
    </source>
</evidence>
<keyword evidence="4 5" id="KW-0472">Membrane</keyword>
<feature type="transmembrane region" description="Helical" evidence="5">
    <location>
        <begin position="124"/>
        <end position="142"/>
    </location>
</feature>
<dbReference type="InterPro" id="IPR036259">
    <property type="entry name" value="MFS_trans_sf"/>
</dbReference>
<proteinExistence type="predicted"/>
<organism evidence="7 8">
    <name type="scientific">Dictyobacter vulcani</name>
    <dbReference type="NCBI Taxonomy" id="2607529"/>
    <lineage>
        <taxon>Bacteria</taxon>
        <taxon>Bacillati</taxon>
        <taxon>Chloroflexota</taxon>
        <taxon>Ktedonobacteria</taxon>
        <taxon>Ktedonobacterales</taxon>
        <taxon>Dictyobacteraceae</taxon>
        <taxon>Dictyobacter</taxon>
    </lineage>
</organism>
<evidence type="ECO:0000256" key="5">
    <source>
        <dbReference type="SAM" id="Phobius"/>
    </source>
</evidence>
<evidence type="ECO:0000256" key="4">
    <source>
        <dbReference type="ARBA" id="ARBA00023136"/>
    </source>
</evidence>
<protein>
    <recommendedName>
        <fullName evidence="6">Major facilitator superfamily (MFS) profile domain-containing protein</fullName>
    </recommendedName>
</protein>